<dbReference type="Proteomes" id="UP000692954">
    <property type="component" value="Unassembled WGS sequence"/>
</dbReference>
<proteinExistence type="predicted"/>
<comment type="caution">
    <text evidence="1">The sequence shown here is derived from an EMBL/GenBank/DDBJ whole genome shotgun (WGS) entry which is preliminary data.</text>
</comment>
<accession>A0A8S1KHH0</accession>
<evidence type="ECO:0000313" key="1">
    <source>
        <dbReference type="EMBL" id="CAD8054127.1"/>
    </source>
</evidence>
<evidence type="ECO:0000313" key="2">
    <source>
        <dbReference type="Proteomes" id="UP000692954"/>
    </source>
</evidence>
<reference evidence="1" key="1">
    <citation type="submission" date="2021-01" db="EMBL/GenBank/DDBJ databases">
        <authorList>
            <consortium name="Genoscope - CEA"/>
            <person name="William W."/>
        </authorList>
    </citation>
    <scope>NUCLEOTIDE SEQUENCE</scope>
</reference>
<organism evidence="1 2">
    <name type="scientific">Paramecium sonneborni</name>
    <dbReference type="NCBI Taxonomy" id="65129"/>
    <lineage>
        <taxon>Eukaryota</taxon>
        <taxon>Sar</taxon>
        <taxon>Alveolata</taxon>
        <taxon>Ciliophora</taxon>
        <taxon>Intramacronucleata</taxon>
        <taxon>Oligohymenophorea</taxon>
        <taxon>Peniculida</taxon>
        <taxon>Parameciidae</taxon>
        <taxon>Paramecium</taxon>
    </lineage>
</organism>
<protein>
    <submittedName>
        <fullName evidence="1">Uncharacterized protein</fullName>
    </submittedName>
</protein>
<sequence>MNLMICRINSLIIRMDEYDEYDEFSDNSIEIVLNQFQGKDSHQIEENITVYLKNLGLKMKTNPMKKQLKYEKDNNKIIDILTSKTLSSYGNTLKETEIDYLQIIRKNPLLLRGKKQNKKLIVQHT</sequence>
<dbReference type="AlphaFoldDB" id="A0A8S1KHH0"/>
<gene>
    <name evidence="1" type="ORF">PSON_ATCC_30995.1.T0080102</name>
</gene>
<dbReference type="EMBL" id="CAJJDN010000008">
    <property type="protein sequence ID" value="CAD8054127.1"/>
    <property type="molecule type" value="Genomic_DNA"/>
</dbReference>
<dbReference type="OrthoDB" id="294727at2759"/>
<keyword evidence="2" id="KW-1185">Reference proteome</keyword>
<name>A0A8S1KHH0_9CILI</name>